<evidence type="ECO:0000256" key="1">
    <source>
        <dbReference type="ARBA" id="ARBA00004651"/>
    </source>
</evidence>
<keyword evidence="3" id="KW-0813">Transport</keyword>
<name>A0ABS6EFH3_9CLOT</name>
<evidence type="ECO:0000256" key="5">
    <source>
        <dbReference type="ARBA" id="ARBA00022692"/>
    </source>
</evidence>
<keyword evidence="10" id="KW-1185">Reference proteome</keyword>
<dbReference type="PANTHER" id="PTHR21716:SF53">
    <property type="entry name" value="PERMEASE PERM-RELATED"/>
    <property type="match status" value="1"/>
</dbReference>
<evidence type="ECO:0000256" key="4">
    <source>
        <dbReference type="ARBA" id="ARBA00022475"/>
    </source>
</evidence>
<dbReference type="EMBL" id="JAHLQF010000001">
    <property type="protein sequence ID" value="MBU5483144.1"/>
    <property type="molecule type" value="Genomic_DNA"/>
</dbReference>
<dbReference type="Proteomes" id="UP000726170">
    <property type="component" value="Unassembled WGS sequence"/>
</dbReference>
<evidence type="ECO:0000256" key="2">
    <source>
        <dbReference type="ARBA" id="ARBA00009773"/>
    </source>
</evidence>
<evidence type="ECO:0000256" key="3">
    <source>
        <dbReference type="ARBA" id="ARBA00022448"/>
    </source>
</evidence>
<dbReference type="Pfam" id="PF01594">
    <property type="entry name" value="AI-2E_transport"/>
    <property type="match status" value="1"/>
</dbReference>
<feature type="transmembrane region" description="Helical" evidence="8">
    <location>
        <begin position="253"/>
        <end position="272"/>
    </location>
</feature>
<feature type="transmembrane region" description="Helical" evidence="8">
    <location>
        <begin position="322"/>
        <end position="349"/>
    </location>
</feature>
<organism evidence="9 10">
    <name type="scientific">Clostridium mobile</name>
    <dbReference type="NCBI Taxonomy" id="2841512"/>
    <lineage>
        <taxon>Bacteria</taxon>
        <taxon>Bacillati</taxon>
        <taxon>Bacillota</taxon>
        <taxon>Clostridia</taxon>
        <taxon>Eubacteriales</taxon>
        <taxon>Clostridiaceae</taxon>
        <taxon>Clostridium</taxon>
    </lineage>
</organism>
<comment type="subcellular location">
    <subcellularLocation>
        <location evidence="1">Cell membrane</location>
        <topology evidence="1">Multi-pass membrane protein</topology>
    </subcellularLocation>
</comment>
<keyword evidence="4" id="KW-1003">Cell membrane</keyword>
<feature type="transmembrane region" description="Helical" evidence="8">
    <location>
        <begin position="12"/>
        <end position="36"/>
    </location>
</feature>
<evidence type="ECO:0000313" key="10">
    <source>
        <dbReference type="Proteomes" id="UP000726170"/>
    </source>
</evidence>
<dbReference type="PANTHER" id="PTHR21716">
    <property type="entry name" value="TRANSMEMBRANE PROTEIN"/>
    <property type="match status" value="1"/>
</dbReference>
<feature type="transmembrane region" description="Helical" evidence="8">
    <location>
        <begin position="279"/>
        <end position="302"/>
    </location>
</feature>
<evidence type="ECO:0000256" key="6">
    <source>
        <dbReference type="ARBA" id="ARBA00022989"/>
    </source>
</evidence>
<evidence type="ECO:0000256" key="8">
    <source>
        <dbReference type="SAM" id="Phobius"/>
    </source>
</evidence>
<keyword evidence="7 8" id="KW-0472">Membrane</keyword>
<keyword evidence="5 8" id="KW-0812">Transmembrane</keyword>
<accession>A0ABS6EFH3</accession>
<protein>
    <submittedName>
        <fullName evidence="9">AI-2E family transporter</fullName>
    </submittedName>
</protein>
<proteinExistence type="inferred from homology"/>
<dbReference type="InterPro" id="IPR002549">
    <property type="entry name" value="AI-2E-like"/>
</dbReference>
<evidence type="ECO:0000313" key="9">
    <source>
        <dbReference type="EMBL" id="MBU5483144.1"/>
    </source>
</evidence>
<sequence length="362" mass="41051">MFKEDKIKYLDIIKIVITIMISIKIVDNYELFFTWVNRIFNIISPFIYAFIIAYVLNPLMSFLEKRFKLTRGKSILITYITIVLMLGIFSSYLMPRIINSVMDIIKHIPEFTKIAENYFDTLIKDERIQNILYSTGNIELKTDFIISKGSSIFASILNSFLSKTVSFTNYFVKWVFGFIISIYILADKESILETTRKILHAILGKKNAGKALEFISNLHNMIGVYIGTKAIDSTIIGIMALVGLYIIKSPYALLIALIVGITNMIPYFGPFIGMVVASIINLFFSPIRALVVLIFLFLLQQFDGWYLDPKLIGNKVGLKPFAVIFAVTLGGGLYGPVGMILGVPIMAIIRTYLEKLLLKFNN</sequence>
<feature type="transmembrane region" description="Helical" evidence="8">
    <location>
        <begin position="75"/>
        <end position="94"/>
    </location>
</feature>
<comment type="similarity">
    <text evidence="2">Belongs to the autoinducer-2 exporter (AI-2E) (TC 2.A.86) family.</text>
</comment>
<feature type="transmembrane region" description="Helical" evidence="8">
    <location>
        <begin position="230"/>
        <end position="247"/>
    </location>
</feature>
<feature type="transmembrane region" description="Helical" evidence="8">
    <location>
        <begin position="167"/>
        <end position="186"/>
    </location>
</feature>
<comment type="caution">
    <text evidence="9">The sequence shown here is derived from an EMBL/GenBank/DDBJ whole genome shotgun (WGS) entry which is preliminary data.</text>
</comment>
<feature type="transmembrane region" description="Helical" evidence="8">
    <location>
        <begin position="42"/>
        <end position="63"/>
    </location>
</feature>
<evidence type="ECO:0000256" key="7">
    <source>
        <dbReference type="ARBA" id="ARBA00023136"/>
    </source>
</evidence>
<keyword evidence="6 8" id="KW-1133">Transmembrane helix</keyword>
<reference evidence="9 10" key="1">
    <citation type="submission" date="2021-06" db="EMBL/GenBank/DDBJ databases">
        <authorList>
            <person name="Sun Q."/>
            <person name="Li D."/>
        </authorList>
    </citation>
    <scope>NUCLEOTIDE SEQUENCE [LARGE SCALE GENOMIC DNA]</scope>
    <source>
        <strain evidence="9 10">MSJ-11</strain>
    </source>
</reference>
<gene>
    <name evidence="9" type="ORF">KQI86_02320</name>
</gene>